<dbReference type="Proteomes" id="UP000601710">
    <property type="component" value="Chromosome 23"/>
</dbReference>
<evidence type="ECO:0000256" key="2">
    <source>
        <dbReference type="ARBA" id="ARBA00022723"/>
    </source>
</evidence>
<evidence type="ECO:0000313" key="12">
    <source>
        <dbReference type="Proteomes" id="UP000008980"/>
    </source>
</evidence>
<reference evidence="7 13" key="4">
    <citation type="journal article" date="2018" name="Sci. Rep.">
        <title>A complete Leishmania donovani reference genome identifies novel genetic variations associated with virulence.</title>
        <authorList>
            <person name="Lypaczewski P."/>
            <person name="Hoshizaki J."/>
            <person name="Zhang W.-W."/>
            <person name="McCall L.-I."/>
            <person name="Torcivia-Rodriguez J."/>
            <person name="Simonyan V."/>
            <person name="Kaur A."/>
            <person name="Dewar K."/>
            <person name="Matlashewski G."/>
        </authorList>
    </citation>
    <scope>NUCLEOTIDE SEQUENCE [LARGE SCALE GENOMIC DNA]</scope>
    <source>
        <strain evidence="7 13">LdCL</strain>
    </source>
</reference>
<dbReference type="PANTHER" id="PTHR42683">
    <property type="entry name" value="ALDEHYDE REDUCTASE"/>
    <property type="match status" value="1"/>
</dbReference>
<dbReference type="Proteomes" id="UP000318447">
    <property type="component" value="Unassembled WGS sequence"/>
</dbReference>
<evidence type="ECO:0000256" key="4">
    <source>
        <dbReference type="ARBA" id="ARBA00023002"/>
    </source>
</evidence>
<dbReference type="EMBL" id="FR799610">
    <property type="protein sequence ID" value="CBZ34237.1"/>
    <property type="molecule type" value="Genomic_DNA"/>
</dbReference>
<keyword evidence="3 5" id="KW-0862">Zinc</keyword>
<evidence type="ECO:0000256" key="3">
    <source>
        <dbReference type="ARBA" id="ARBA00022833"/>
    </source>
</evidence>
<sequence>MPTEAHGWAALSAKSKLEPFTFQRRDVGPDDVVINIAYCGVCHSDVHQARDEWDGSTFPMVPGHEIVGHVTKVGSEVTKYKAGDRVGVGCMVDSCMKCRQCERGLEQYCVNGASFTYNSTQQDKKTPTFGGYSDHVVVREHFVVSIPDNLDLCAAAPLLCAGVTTFSPLRYWGVKKGTRVGVVGLGGLGHMAVKLANAMGAEVTVFTRSSNKVEEAKNLGAHHVVNTNNEQEMNSIQGTLDVIVDTVGMSHDLRPYMMTLDIDGKLALVGMPEHAHPPLDPRRIIASRQCVGGSNIAGMPETQELLNFCGEHNITATVEKISIECINEAYERMLASDVRYRFVIDMASLKRE</sequence>
<name>A0A3Q8IEG7_LEIDO</name>
<dbReference type="InterPro" id="IPR011032">
    <property type="entry name" value="GroES-like_sf"/>
</dbReference>
<dbReference type="EMBL" id="CP029522">
    <property type="protein sequence ID" value="AYU78918.1"/>
    <property type="molecule type" value="Genomic_DNA"/>
</dbReference>
<dbReference type="SMR" id="A0A3Q8IEG7"/>
<evidence type="ECO:0000256" key="5">
    <source>
        <dbReference type="RuleBase" id="RU361277"/>
    </source>
</evidence>
<dbReference type="Proteomes" id="UP000008980">
    <property type="component" value="Chromosome 23"/>
</dbReference>
<dbReference type="Proteomes" id="UP000318821">
    <property type="component" value="Unassembled WGS sequence"/>
</dbReference>
<dbReference type="VEuPathDB" id="TriTrypDB:LdCL_230009600"/>
<evidence type="ECO:0000313" key="7">
    <source>
        <dbReference type="EMBL" id="AYU78918.1"/>
    </source>
</evidence>
<dbReference type="SMART" id="SM00829">
    <property type="entry name" value="PKS_ER"/>
    <property type="match status" value="1"/>
</dbReference>
<evidence type="ECO:0000259" key="6">
    <source>
        <dbReference type="SMART" id="SM00829"/>
    </source>
</evidence>
<keyword evidence="2 5" id="KW-0479">Metal-binding</keyword>
<dbReference type="InterPro" id="IPR013154">
    <property type="entry name" value="ADH-like_N"/>
</dbReference>
<dbReference type="InterPro" id="IPR036291">
    <property type="entry name" value="NAD(P)-bd_dom_sf"/>
</dbReference>
<dbReference type="VEuPathDB" id="TriTrypDB:LdBPK_230410.1"/>
<gene>
    <name evidence="11" type="ORF">CGC20_18380</name>
    <name evidence="10" type="ORF">CGC21_17485</name>
    <name evidence="9" type="ORF">LDBPK_230410</name>
    <name evidence="7" type="ORF">LdCL_230009600</name>
    <name evidence="8" type="ORF">LDHU3_23.0600</name>
</gene>
<evidence type="ECO:0000313" key="15">
    <source>
        <dbReference type="Proteomes" id="UP000318821"/>
    </source>
</evidence>
<dbReference type="EMBL" id="LR812643">
    <property type="protein sequence ID" value="CAC5430177.1"/>
    <property type="molecule type" value="Genomic_DNA"/>
</dbReference>
<dbReference type="EMBL" id="RHLC01000022">
    <property type="protein sequence ID" value="TPP50314.1"/>
    <property type="molecule type" value="Genomic_DNA"/>
</dbReference>
<reference evidence="8" key="8">
    <citation type="submission" date="2020-06" db="EMBL/GenBank/DDBJ databases">
        <authorList>
            <person name="Camacho E."/>
            <person name="Gonzalez-de la Fuente S."/>
            <person name="Rastrojo A."/>
            <person name="Peiro-Pastor R."/>
            <person name="Solana JC."/>
            <person name="Tabera L."/>
            <person name="Gamarro F."/>
            <person name="Carrasco-Ramiro F."/>
            <person name="Requena JM."/>
            <person name="Aguado B."/>
        </authorList>
    </citation>
    <scope>NUCLEOTIDE SEQUENCE</scope>
</reference>
<dbReference type="PROSITE" id="PS00059">
    <property type="entry name" value="ADH_ZINC"/>
    <property type="match status" value="1"/>
</dbReference>
<proteinExistence type="inferred from homology"/>
<dbReference type="KEGG" id="ldo:LDBPK_230410"/>
<accession>A0A3Q8IEG7</accession>
<evidence type="ECO:0000256" key="1">
    <source>
        <dbReference type="ARBA" id="ARBA00001947"/>
    </source>
</evidence>
<organism evidence="7 13">
    <name type="scientific">Leishmania donovani</name>
    <dbReference type="NCBI Taxonomy" id="5661"/>
    <lineage>
        <taxon>Eukaryota</taxon>
        <taxon>Discoba</taxon>
        <taxon>Euglenozoa</taxon>
        <taxon>Kinetoplastea</taxon>
        <taxon>Metakinetoplastina</taxon>
        <taxon>Trypanosomatida</taxon>
        <taxon>Trypanosomatidae</taxon>
        <taxon>Leishmaniinae</taxon>
        <taxon>Leishmania</taxon>
    </lineage>
</organism>
<dbReference type="SUPFAM" id="SSF51735">
    <property type="entry name" value="NAD(P)-binding Rossmann-fold domains"/>
    <property type="match status" value="1"/>
</dbReference>
<comment type="similarity">
    <text evidence="5">Belongs to the zinc-containing alcohol dehydrogenase family.</text>
</comment>
<dbReference type="VEuPathDB" id="TriTrypDB:LDHU3_23.0600"/>
<accession>E9BG61</accession>
<dbReference type="GO" id="GO:0004022">
    <property type="term" value="F:alcohol dehydrogenase (NAD+) activity"/>
    <property type="evidence" value="ECO:0007669"/>
    <property type="project" value="UniProtKB-EC"/>
</dbReference>
<feature type="domain" description="Enoyl reductase (ER)" evidence="6">
    <location>
        <begin position="10"/>
        <end position="344"/>
    </location>
</feature>
<dbReference type="InterPro" id="IPR047109">
    <property type="entry name" value="CAD-like"/>
</dbReference>
<dbReference type="Gene3D" id="3.40.50.720">
    <property type="entry name" value="NAD(P)-binding Rossmann-like Domain"/>
    <property type="match status" value="1"/>
</dbReference>
<reference evidence="9 12" key="1">
    <citation type="journal article" date="2011" name="Genome Res.">
        <title>Whole genome sequencing of multiple Leishmania donovani clinical isolates provides insights into population structure and mechanisms of drug resistance.</title>
        <authorList>
            <person name="Downing T."/>
            <person name="Imamura H."/>
            <person name="Decuypere S."/>
            <person name="Clark T.G."/>
            <person name="Coombs G.H."/>
            <person name="Cotton J.A."/>
            <person name="Hilley J.D."/>
            <person name="de Doncker S."/>
            <person name="Maes I."/>
            <person name="Mottram J.C."/>
            <person name="Quail M.A."/>
            <person name="Rijal S."/>
            <person name="Sanders M."/>
            <person name="Schonian G."/>
            <person name="Stark O."/>
            <person name="Sundar S."/>
            <person name="Vanaerschot M."/>
            <person name="Hertz-Fowler C."/>
            <person name="Dujardin J.C."/>
            <person name="Berriman M."/>
        </authorList>
    </citation>
    <scope>NUCLEOTIDE SEQUENCE [LARGE SCALE GENOMIC DNA]</scope>
    <source>
        <strain evidence="9 12">BPK282A1</strain>
    </source>
</reference>
<dbReference type="OMA" id="EAIFPMV"/>
<dbReference type="Pfam" id="PF00107">
    <property type="entry name" value="ADH_zinc_N"/>
    <property type="match status" value="1"/>
</dbReference>
<dbReference type="EC" id="1.1.1.1" evidence="7"/>
<dbReference type="InterPro" id="IPR002328">
    <property type="entry name" value="ADH_Zn_CS"/>
</dbReference>
<dbReference type="InterPro" id="IPR020843">
    <property type="entry name" value="ER"/>
</dbReference>
<dbReference type="Gene3D" id="3.90.180.10">
    <property type="entry name" value="Medium-chain alcohol dehydrogenases, catalytic domain"/>
    <property type="match status" value="1"/>
</dbReference>
<reference evidence="15" key="5">
    <citation type="submission" date="2019-02" db="EMBL/GenBank/DDBJ databases">
        <title>FDA dAtabase for Regulatory Grade micrObial Sequences (FDA-ARGOS): Supporting development and validation of Infectious Disease Dx tests.</title>
        <authorList>
            <person name="Duncan R."/>
            <person name="Fisher C."/>
            <person name="Tallon L."/>
            <person name="Sadzewicz L."/>
            <person name="Sengamalay N."/>
            <person name="Ott S."/>
            <person name="Godinez A."/>
            <person name="Nagaraj S."/>
            <person name="Vavikolanu K."/>
            <person name="Vyas G."/>
            <person name="Nadendla S."/>
            <person name="Aluvathingal J."/>
            <person name="Sichtig H."/>
        </authorList>
    </citation>
    <scope>NUCLEOTIDE SEQUENCE [LARGE SCALE GENOMIC DNA]</scope>
    <source>
        <strain evidence="15">FDAARGOS_360</strain>
    </source>
</reference>
<keyword evidence="13" id="KW-1185">Reference proteome</keyword>
<reference evidence="12" key="3">
    <citation type="submission" date="2011-02" db="EMBL/GenBank/DDBJ databases">
        <title>Whole genome sequencing of Leishmania donovani clinical lines reveals dynamic variation related to drug resistance.</title>
        <authorList>
            <person name="Downing T."/>
            <person name="Imamura H."/>
            <person name="Sanders M."/>
            <person name="Decuypere S."/>
            <person name="Hertz-Fowler C."/>
            <person name="Clark T.G."/>
            <person name="Rijal S."/>
            <person name="Sundar S."/>
            <person name="Quail M.A."/>
            <person name="De Doncker S."/>
            <person name="Maes I."/>
            <person name="Vanaerschot M."/>
            <person name="Stark O."/>
            <person name="Schonian G."/>
            <person name="Dujardin J.C."/>
            <person name="Berriman M."/>
        </authorList>
    </citation>
    <scope>NUCLEOTIDE SEQUENCE [LARGE SCALE GENOMIC DNA]</scope>
    <source>
        <strain evidence="12">BPK282A1</strain>
    </source>
</reference>
<keyword evidence="4 7" id="KW-0560">Oxidoreductase</keyword>
<dbReference type="Proteomes" id="UP000274082">
    <property type="component" value="Chromosome 23"/>
</dbReference>
<reference evidence="9" key="2">
    <citation type="submission" date="2011-01" db="EMBL/GenBank/DDBJ databases">
        <authorList>
            <person name="Zhao B.P."/>
            <person name="Ren Z.A."/>
            <person name="Li C.D."/>
        </authorList>
    </citation>
    <scope>NUCLEOTIDE SEQUENCE</scope>
    <source>
        <strain evidence="9">BPK282A1</strain>
    </source>
</reference>
<dbReference type="CDD" id="cd05283">
    <property type="entry name" value="CAD1"/>
    <property type="match status" value="1"/>
</dbReference>
<dbReference type="OrthoDB" id="1879366at2759"/>
<protein>
    <submittedName>
        <fullName evidence="10">Alcohol dehydrogenase GroES-like domain family protein</fullName>
    </submittedName>
    <submittedName>
        <fullName evidence="7">NADP-dependent alcohol dehydrogenase, putative</fullName>
        <ecNumber evidence="7">1.1.1.1</ecNumber>
    </submittedName>
    <submittedName>
        <fullName evidence="8">NADP-dependent_alcohol_dehydrogenase_putative/Gen eDB:LmjF.23.0360</fullName>
    </submittedName>
</protein>
<reference evidence="10" key="7">
    <citation type="submission" date="2019-02" db="EMBL/GenBank/DDBJ databases">
        <title>FDA dAtabase for Regulatory Grade micrObial Sequences (FDA-ARGOS): Supporting development and validation of Infectious Disease Dx tests.</title>
        <authorList>
            <person name="Duncan R."/>
            <person name="Fisher C."/>
            <person name="Tallon L.J."/>
            <person name="Sadzewicz L."/>
            <person name="Sengamalay N."/>
            <person name="Ott S."/>
            <person name="Godinez A."/>
            <person name="Nagaraj S."/>
            <person name="Nadendla S."/>
            <person name="Sichtig H."/>
        </authorList>
    </citation>
    <scope>NUCLEOTIDE SEQUENCE</scope>
    <source>
        <strain evidence="11">FDAARGOS_360</strain>
        <strain evidence="10">FDAARGOS_361</strain>
    </source>
</reference>
<dbReference type="RefSeq" id="XP_003860942.1">
    <property type="nucleotide sequence ID" value="XM_003860894.1"/>
</dbReference>
<evidence type="ECO:0000313" key="8">
    <source>
        <dbReference type="EMBL" id="CAC5430177.1"/>
    </source>
</evidence>
<dbReference type="EMBL" id="RHLD01000023">
    <property type="protein sequence ID" value="TPP51384.1"/>
    <property type="molecule type" value="Genomic_DNA"/>
</dbReference>
<dbReference type="FunFam" id="3.40.50.720:FF:000022">
    <property type="entry name" value="Cinnamyl alcohol dehydrogenase"/>
    <property type="match status" value="1"/>
</dbReference>
<evidence type="ECO:0000313" key="10">
    <source>
        <dbReference type="EMBL" id="TPP50314.1"/>
    </source>
</evidence>
<evidence type="ECO:0000313" key="9">
    <source>
        <dbReference type="EMBL" id="CBZ34237.1"/>
    </source>
</evidence>
<dbReference type="InterPro" id="IPR013149">
    <property type="entry name" value="ADH-like_C"/>
</dbReference>
<evidence type="ECO:0000313" key="11">
    <source>
        <dbReference type="EMBL" id="TPP51384.1"/>
    </source>
</evidence>
<comment type="cofactor">
    <cofactor evidence="1 5">
        <name>Zn(2+)</name>
        <dbReference type="ChEBI" id="CHEBI:29105"/>
    </cofactor>
</comment>
<dbReference type="SUPFAM" id="SSF50129">
    <property type="entry name" value="GroES-like"/>
    <property type="match status" value="1"/>
</dbReference>
<dbReference type="Pfam" id="PF08240">
    <property type="entry name" value="ADH_N"/>
    <property type="match status" value="1"/>
</dbReference>
<evidence type="ECO:0000313" key="14">
    <source>
        <dbReference type="Proteomes" id="UP000318447"/>
    </source>
</evidence>
<dbReference type="GeneID" id="13389903"/>
<dbReference type="GO" id="GO:0008270">
    <property type="term" value="F:zinc ion binding"/>
    <property type="evidence" value="ECO:0007669"/>
    <property type="project" value="InterPro"/>
</dbReference>
<reference evidence="14" key="6">
    <citation type="submission" date="2019-02" db="EMBL/GenBank/DDBJ databases">
        <title>FDA dAtabase for Regulatory Grade micrObial Sequences (FDA-ARGOS): Supporting development and validation of Infectious Disease Dx tests.</title>
        <authorList>
            <person name="Duncan R."/>
            <person name="Fisher C."/>
            <person name="Tallon L."/>
            <person name="Sadzewicz L."/>
            <person name="Sengamalay N."/>
            <person name="Ott S."/>
            <person name="Godinez A."/>
            <person name="Nagaraj S."/>
            <person name="Vavikolanu K."/>
            <person name="Nadendla S."/>
            <person name="Aluvathingal J."/>
            <person name="Sichtig H."/>
        </authorList>
    </citation>
    <scope>NUCLEOTIDE SEQUENCE [LARGE SCALE GENOMIC DNA]</scope>
    <source>
        <strain evidence="14">FDAARGOS_361</strain>
    </source>
</reference>
<evidence type="ECO:0000313" key="13">
    <source>
        <dbReference type="Proteomes" id="UP000274082"/>
    </source>
</evidence>
<dbReference type="AlphaFoldDB" id="A0A3Q8IEG7"/>